<reference evidence="2" key="1">
    <citation type="submission" date="2014-04" db="EMBL/GenBank/DDBJ databases">
        <title>Whole-Genome optical mapping and complete genome sequence of Sphingobacterium deserti sp. nov., a new spaces isolated from desert in the west of China.</title>
        <authorList>
            <person name="Teng C."/>
            <person name="Zhou Z."/>
            <person name="Li X."/>
            <person name="Chen M."/>
            <person name="Lin M."/>
            <person name="Wang L."/>
            <person name="Su S."/>
            <person name="Zhang C."/>
            <person name="Zhang W."/>
        </authorList>
    </citation>
    <scope>NUCLEOTIDE SEQUENCE [LARGE SCALE GENOMIC DNA]</scope>
    <source>
        <strain evidence="2">ACCC05744</strain>
    </source>
</reference>
<organism evidence="1 2">
    <name type="scientific">Sphingobacterium deserti</name>
    <dbReference type="NCBI Taxonomy" id="1229276"/>
    <lineage>
        <taxon>Bacteria</taxon>
        <taxon>Pseudomonadati</taxon>
        <taxon>Bacteroidota</taxon>
        <taxon>Sphingobacteriia</taxon>
        <taxon>Sphingobacteriales</taxon>
        <taxon>Sphingobacteriaceae</taxon>
        <taxon>Sphingobacterium</taxon>
    </lineage>
</organism>
<name>A0A0B8T7Y2_9SPHI</name>
<dbReference type="STRING" id="1229276.DI53_2144"/>
<protein>
    <submittedName>
        <fullName evidence="1">Uncharacterized protein</fullName>
    </submittedName>
</protein>
<gene>
    <name evidence="1" type="ORF">DI53_2144</name>
</gene>
<dbReference type="EMBL" id="JJMU01000032">
    <property type="protein sequence ID" value="KGE13950.1"/>
    <property type="molecule type" value="Genomic_DNA"/>
</dbReference>
<sequence>MSSSLTGSLLLCVGLWGEIASMKQRFFVYLFHLKKYGPVPARDKRSAACRGKFRLLFIKQFVPRSNLSAACRGRANTFEEQSFLFKTDCPSLKPFRRMPRQGKYFCRAKVFKTPSLETFAGEVCAVASFYISQSFRGDIPFN</sequence>
<evidence type="ECO:0000313" key="1">
    <source>
        <dbReference type="EMBL" id="KGE13950.1"/>
    </source>
</evidence>
<reference evidence="1 2" key="2">
    <citation type="journal article" date="2015" name="PLoS ONE">
        <title>Whole-Genome Optical Mapping and Finished Genome Sequence of Sphingobacterium deserti sp. nov., a New Species Isolated from the Western Desert of China.</title>
        <authorList>
            <person name="Teng C."/>
            <person name="Zhou Z."/>
            <person name="Molnar I."/>
            <person name="Li X."/>
            <person name="Tang R."/>
            <person name="Chen M."/>
            <person name="Wang L."/>
            <person name="Su S."/>
            <person name="Zhang W."/>
            <person name="Lin M."/>
        </authorList>
    </citation>
    <scope>NUCLEOTIDE SEQUENCE [LARGE SCALE GENOMIC DNA]</scope>
    <source>
        <strain evidence="2">ACCC05744</strain>
    </source>
</reference>
<dbReference type="Proteomes" id="UP000031802">
    <property type="component" value="Unassembled WGS sequence"/>
</dbReference>
<proteinExistence type="predicted"/>
<dbReference type="AlphaFoldDB" id="A0A0B8T7Y2"/>
<evidence type="ECO:0000313" key="2">
    <source>
        <dbReference type="Proteomes" id="UP000031802"/>
    </source>
</evidence>
<accession>A0A0B8T7Y2</accession>
<comment type="caution">
    <text evidence="1">The sequence shown here is derived from an EMBL/GenBank/DDBJ whole genome shotgun (WGS) entry which is preliminary data.</text>
</comment>
<keyword evidence="2" id="KW-1185">Reference proteome</keyword>
<dbReference type="RefSeq" id="WP_037498803.1">
    <property type="nucleotide sequence ID" value="NZ_JJMU01000032.1"/>
</dbReference>